<dbReference type="GO" id="GO:0005524">
    <property type="term" value="F:ATP binding"/>
    <property type="evidence" value="ECO:0007669"/>
    <property type="project" value="UniProtKB-KW"/>
</dbReference>
<evidence type="ECO:0000256" key="7">
    <source>
        <dbReference type="ARBA" id="ARBA00048696"/>
    </source>
</evidence>
<keyword evidence="2" id="KW-0548">Nucleotidyltransferase</keyword>
<dbReference type="PANTHER" id="PTHR39560:SF1">
    <property type="entry name" value="PROTEIN ADENYLYLTRANSFERASE FIC-RELATED"/>
    <property type="match status" value="1"/>
</dbReference>
<dbReference type="InterPro" id="IPR036597">
    <property type="entry name" value="Fido-like_dom_sf"/>
</dbReference>
<reference evidence="10" key="1">
    <citation type="submission" date="2024-07" db="EMBL/GenBank/DDBJ databases">
        <authorList>
            <person name="Yu S.T."/>
        </authorList>
    </citation>
    <scope>NUCLEOTIDE SEQUENCE</scope>
    <source>
        <strain evidence="10">Y1</strain>
    </source>
</reference>
<dbReference type="GO" id="GO:0051302">
    <property type="term" value="P:regulation of cell division"/>
    <property type="evidence" value="ECO:0007669"/>
    <property type="project" value="TreeGrafter"/>
</dbReference>
<dbReference type="EMBL" id="CP163445">
    <property type="protein sequence ID" value="XDQ81197.1"/>
    <property type="molecule type" value="Genomic_DNA"/>
</dbReference>
<comment type="catalytic activity">
    <reaction evidence="6">
        <text>L-threonyl-[protein] + ATP = 3-O-(5'-adenylyl)-L-threonyl-[protein] + diphosphate</text>
        <dbReference type="Rhea" id="RHEA:54292"/>
        <dbReference type="Rhea" id="RHEA-COMP:11060"/>
        <dbReference type="Rhea" id="RHEA-COMP:13847"/>
        <dbReference type="ChEBI" id="CHEBI:30013"/>
        <dbReference type="ChEBI" id="CHEBI:30616"/>
        <dbReference type="ChEBI" id="CHEBI:33019"/>
        <dbReference type="ChEBI" id="CHEBI:138113"/>
        <dbReference type="EC" id="2.7.7.108"/>
    </reaction>
</comment>
<dbReference type="RefSeq" id="WP_369184162.1">
    <property type="nucleotide sequence ID" value="NZ_CP163445.1"/>
</dbReference>
<evidence type="ECO:0000313" key="10">
    <source>
        <dbReference type="EMBL" id="XDQ81197.1"/>
    </source>
</evidence>
<dbReference type="GO" id="GO:0070733">
    <property type="term" value="F:AMPylase activity"/>
    <property type="evidence" value="ECO:0007669"/>
    <property type="project" value="UniProtKB-EC"/>
</dbReference>
<feature type="region of interest" description="Disordered" evidence="8">
    <location>
        <begin position="193"/>
        <end position="234"/>
    </location>
</feature>
<proteinExistence type="predicted"/>
<dbReference type="AlphaFoldDB" id="A0AB39TPP9"/>
<evidence type="ECO:0000256" key="8">
    <source>
        <dbReference type="SAM" id="MobiDB-lite"/>
    </source>
</evidence>
<accession>A0AB39TPP9</accession>
<keyword evidence="1" id="KW-0808">Transferase</keyword>
<evidence type="ECO:0000256" key="4">
    <source>
        <dbReference type="ARBA" id="ARBA00022840"/>
    </source>
</evidence>
<dbReference type="PROSITE" id="PS51459">
    <property type="entry name" value="FIDO"/>
    <property type="match status" value="1"/>
</dbReference>
<name>A0AB39TPP9_9ACTN</name>
<dbReference type="PANTHER" id="PTHR39560">
    <property type="entry name" value="PROTEIN ADENYLYLTRANSFERASE FIC-RELATED"/>
    <property type="match status" value="1"/>
</dbReference>
<dbReference type="Gene3D" id="1.10.3290.10">
    <property type="entry name" value="Fido-like domain"/>
    <property type="match status" value="1"/>
</dbReference>
<dbReference type="Pfam" id="PF02661">
    <property type="entry name" value="Fic"/>
    <property type="match status" value="1"/>
</dbReference>
<comment type="catalytic activity">
    <reaction evidence="7">
        <text>L-tyrosyl-[protein] + ATP = O-(5'-adenylyl)-L-tyrosyl-[protein] + diphosphate</text>
        <dbReference type="Rhea" id="RHEA:54288"/>
        <dbReference type="Rhea" id="RHEA-COMP:10136"/>
        <dbReference type="Rhea" id="RHEA-COMP:13846"/>
        <dbReference type="ChEBI" id="CHEBI:30616"/>
        <dbReference type="ChEBI" id="CHEBI:33019"/>
        <dbReference type="ChEBI" id="CHEBI:46858"/>
        <dbReference type="ChEBI" id="CHEBI:83624"/>
        <dbReference type="EC" id="2.7.7.108"/>
    </reaction>
</comment>
<dbReference type="EC" id="2.7.7.108" evidence="5"/>
<keyword evidence="3" id="KW-0547">Nucleotide-binding</keyword>
<feature type="compositionally biased region" description="Pro residues" evidence="8">
    <location>
        <begin position="212"/>
        <end position="224"/>
    </location>
</feature>
<evidence type="ECO:0000256" key="2">
    <source>
        <dbReference type="ARBA" id="ARBA00022695"/>
    </source>
</evidence>
<evidence type="ECO:0000259" key="9">
    <source>
        <dbReference type="PROSITE" id="PS51459"/>
    </source>
</evidence>
<feature type="compositionally biased region" description="Low complexity" evidence="8">
    <location>
        <begin position="193"/>
        <end position="211"/>
    </location>
</feature>
<protein>
    <recommendedName>
        <fullName evidence="5">protein adenylyltransferase</fullName>
        <ecNumber evidence="5">2.7.7.108</ecNumber>
    </recommendedName>
</protein>
<evidence type="ECO:0000256" key="3">
    <source>
        <dbReference type="ARBA" id="ARBA00022741"/>
    </source>
</evidence>
<keyword evidence="4" id="KW-0067">ATP-binding</keyword>
<evidence type="ECO:0000256" key="1">
    <source>
        <dbReference type="ARBA" id="ARBA00022679"/>
    </source>
</evidence>
<feature type="domain" description="Fido" evidence="9">
    <location>
        <begin position="49"/>
        <end position="191"/>
    </location>
</feature>
<evidence type="ECO:0000256" key="6">
    <source>
        <dbReference type="ARBA" id="ARBA00047939"/>
    </source>
</evidence>
<dbReference type="InterPro" id="IPR003812">
    <property type="entry name" value="Fido"/>
</dbReference>
<organism evidence="10">
    <name type="scientific">Streptomyces sp. Y1</name>
    <dbReference type="NCBI Taxonomy" id="3238634"/>
    <lineage>
        <taxon>Bacteria</taxon>
        <taxon>Bacillati</taxon>
        <taxon>Actinomycetota</taxon>
        <taxon>Actinomycetes</taxon>
        <taxon>Kitasatosporales</taxon>
        <taxon>Streptomycetaceae</taxon>
        <taxon>Streptomyces</taxon>
    </lineage>
</organism>
<dbReference type="SUPFAM" id="SSF140931">
    <property type="entry name" value="Fic-like"/>
    <property type="match status" value="1"/>
</dbReference>
<evidence type="ECO:0000256" key="5">
    <source>
        <dbReference type="ARBA" id="ARBA00034531"/>
    </source>
</evidence>
<gene>
    <name evidence="10" type="ORF">AB2U05_23400</name>
</gene>
<sequence>MADPYADPDSGVLRNRLGITDPQALAAAEADITAARLTRLAEKPIHGTYDLAHLQAFHREVFGSIYPWAGQIRSIEIAKDNTRFCLVRMIPDFANDTFGRLARRQNHLRGLDRDSFLTGLADLYGDVNALHPFREGNGRTQRAFLGQLAAEAGHPIDWTRLDPDRNTLASIASFNGNSGPLRSMLSDLTVDQPAPRTRAATASSATVRATPTPTPTPVIQPPAVRPSNQPTIRR</sequence>